<organism evidence="2 3">
    <name type="scientific">Eimeria maxima</name>
    <name type="common">Coccidian parasite</name>
    <dbReference type="NCBI Taxonomy" id="5804"/>
    <lineage>
        <taxon>Eukaryota</taxon>
        <taxon>Sar</taxon>
        <taxon>Alveolata</taxon>
        <taxon>Apicomplexa</taxon>
        <taxon>Conoidasida</taxon>
        <taxon>Coccidia</taxon>
        <taxon>Eucoccidiorida</taxon>
        <taxon>Eimeriorina</taxon>
        <taxon>Eimeriidae</taxon>
        <taxon>Eimeria</taxon>
    </lineage>
</organism>
<dbReference type="VEuPathDB" id="ToxoDB:EMWEY_00043030"/>
<reference evidence="2" key="1">
    <citation type="submission" date="2013-10" db="EMBL/GenBank/DDBJ databases">
        <title>Genomic analysis of the causative agents of coccidiosis in chickens.</title>
        <authorList>
            <person name="Reid A.J."/>
            <person name="Blake D."/>
            <person name="Billington K."/>
            <person name="Browne H."/>
            <person name="Dunn M."/>
            <person name="Hung S."/>
            <person name="Kawahara F."/>
            <person name="Miranda-Saavedra D."/>
            <person name="Mourier T."/>
            <person name="Nagra H."/>
            <person name="Otto T.D."/>
            <person name="Rawlings N."/>
            <person name="Sanchez A."/>
            <person name="Sanders M."/>
            <person name="Subramaniam C."/>
            <person name="Tay Y."/>
            <person name="Dear P."/>
            <person name="Doerig C."/>
            <person name="Gruber A."/>
            <person name="Parkinson J."/>
            <person name="Shirley M."/>
            <person name="Wan K.L."/>
            <person name="Berriman M."/>
            <person name="Tomley F."/>
            <person name="Pain A."/>
        </authorList>
    </citation>
    <scope>NUCLEOTIDE SEQUENCE [LARGE SCALE GENOMIC DNA]</scope>
    <source>
        <strain evidence="2">Weybridge</strain>
    </source>
</reference>
<dbReference type="EMBL" id="HG722152">
    <property type="protein sequence ID" value="CDJ61608.1"/>
    <property type="molecule type" value="Genomic_DNA"/>
</dbReference>
<feature type="region of interest" description="Disordered" evidence="1">
    <location>
        <begin position="156"/>
        <end position="192"/>
    </location>
</feature>
<feature type="compositionally biased region" description="Polar residues" evidence="1">
    <location>
        <begin position="393"/>
        <end position="412"/>
    </location>
</feature>
<dbReference type="GeneID" id="25338289"/>
<name>U6MEY6_EIMMA</name>
<dbReference type="RefSeq" id="XP_013338258.1">
    <property type="nucleotide sequence ID" value="XM_013482804.1"/>
</dbReference>
<proteinExistence type="predicted"/>
<feature type="compositionally biased region" description="Low complexity" evidence="1">
    <location>
        <begin position="164"/>
        <end position="189"/>
    </location>
</feature>
<feature type="region of interest" description="Disordered" evidence="1">
    <location>
        <begin position="285"/>
        <end position="344"/>
    </location>
</feature>
<reference evidence="2" key="2">
    <citation type="submission" date="2013-10" db="EMBL/GenBank/DDBJ databases">
        <authorList>
            <person name="Aslett M."/>
        </authorList>
    </citation>
    <scope>NUCLEOTIDE SEQUENCE [LARGE SCALE GENOMIC DNA]</scope>
    <source>
        <strain evidence="2">Weybridge</strain>
    </source>
</reference>
<feature type="region of interest" description="Disordered" evidence="1">
    <location>
        <begin position="393"/>
        <end position="425"/>
    </location>
</feature>
<feature type="compositionally biased region" description="Low complexity" evidence="1">
    <location>
        <begin position="290"/>
        <end position="344"/>
    </location>
</feature>
<protein>
    <submittedName>
        <fullName evidence="2">Uncharacterized protein</fullName>
    </submittedName>
</protein>
<feature type="region of interest" description="Disordered" evidence="1">
    <location>
        <begin position="1"/>
        <end position="23"/>
    </location>
</feature>
<evidence type="ECO:0000313" key="3">
    <source>
        <dbReference type="Proteomes" id="UP000030763"/>
    </source>
</evidence>
<dbReference type="Proteomes" id="UP000030763">
    <property type="component" value="Unassembled WGS sequence"/>
</dbReference>
<evidence type="ECO:0000313" key="2">
    <source>
        <dbReference type="EMBL" id="CDJ61608.1"/>
    </source>
</evidence>
<accession>U6MEY6</accession>
<evidence type="ECO:0000256" key="1">
    <source>
        <dbReference type="SAM" id="MobiDB-lite"/>
    </source>
</evidence>
<sequence>MLLLEPEIQPSASAGDAAAGTVSTSTRENSKGLWAHAAAATALGVAVAAAAAAADAAAGRGVVNGRRIAQETLWILHLHPKLRKQAAGCLEAAAAAGAAVAAVAAAASIGSRLEDRGNGGVGSGHQLRGRQQQQQYACVSPFAAAAAAPASSVAAEEHPRALGAARQATRSRRNSNSQSSNSNRSSSTTRSKRHSMVSFFDCTYKPIAFQNGLDGVSSVSAAACFVARYLPSTVSMCSSRSFAPFDSLCSSRHSSSSRSCATIDRNNCSTYARCSSSDSIGITDERIRNGSESSNTSGISSLHRVHSSSSNDSNSSSSISSYTSINDSGSNSNSNSNSSTNSSSSKLGGLFGNEIFWGAQIRQGNLSRKIPFKVHRTGLQRHQQRHQQFRLRNCSSISNASGNKGATSSSSRGSRKKEIQQQFEK</sequence>
<gene>
    <name evidence="2" type="ORF">EMWEY_00043030</name>
</gene>
<keyword evidence="3" id="KW-1185">Reference proteome</keyword>
<dbReference type="AlphaFoldDB" id="U6MEY6"/>
<feature type="compositionally biased region" description="Basic and acidic residues" evidence="1">
    <location>
        <begin position="416"/>
        <end position="425"/>
    </location>
</feature>